<organism evidence="3 4">
    <name type="scientific">Puccinia graminis f. sp. tritici (strain CRL 75-36-700-3 / race SCCL)</name>
    <name type="common">Black stem rust fungus</name>
    <dbReference type="NCBI Taxonomy" id="418459"/>
    <lineage>
        <taxon>Eukaryota</taxon>
        <taxon>Fungi</taxon>
        <taxon>Dikarya</taxon>
        <taxon>Basidiomycota</taxon>
        <taxon>Pucciniomycotina</taxon>
        <taxon>Pucciniomycetes</taxon>
        <taxon>Pucciniales</taxon>
        <taxon>Pucciniaceae</taxon>
        <taxon>Puccinia</taxon>
    </lineage>
</organism>
<gene>
    <name evidence="3" type="ORF">PGTG_00111</name>
</gene>
<dbReference type="OrthoDB" id="3237202at2759"/>
<reference evidence="4" key="2">
    <citation type="journal article" date="2011" name="Proc. Natl. Acad. Sci. U.S.A.">
        <title>Obligate biotrophy features unraveled by the genomic analysis of rust fungi.</title>
        <authorList>
            <person name="Duplessis S."/>
            <person name="Cuomo C.A."/>
            <person name="Lin Y.-C."/>
            <person name="Aerts A."/>
            <person name="Tisserant E."/>
            <person name="Veneault-Fourrey C."/>
            <person name="Joly D.L."/>
            <person name="Hacquard S."/>
            <person name="Amselem J."/>
            <person name="Cantarel B.L."/>
            <person name="Chiu R."/>
            <person name="Coutinho P.M."/>
            <person name="Feau N."/>
            <person name="Field M."/>
            <person name="Frey P."/>
            <person name="Gelhaye E."/>
            <person name="Goldberg J."/>
            <person name="Grabherr M.G."/>
            <person name="Kodira C.D."/>
            <person name="Kohler A."/>
            <person name="Kuees U."/>
            <person name="Lindquist E.A."/>
            <person name="Lucas S.M."/>
            <person name="Mago R."/>
            <person name="Mauceli E."/>
            <person name="Morin E."/>
            <person name="Murat C."/>
            <person name="Pangilinan J.L."/>
            <person name="Park R."/>
            <person name="Pearson M."/>
            <person name="Quesneville H."/>
            <person name="Rouhier N."/>
            <person name="Sakthikumar S."/>
            <person name="Salamov A.A."/>
            <person name="Schmutz J."/>
            <person name="Selles B."/>
            <person name="Shapiro H."/>
            <person name="Tanguay P."/>
            <person name="Tuskan G.A."/>
            <person name="Henrissat B."/>
            <person name="Van de Peer Y."/>
            <person name="Rouze P."/>
            <person name="Ellis J.G."/>
            <person name="Dodds P.N."/>
            <person name="Schein J.E."/>
            <person name="Zhong S."/>
            <person name="Hamelin R.C."/>
            <person name="Grigoriev I.V."/>
            <person name="Szabo L.J."/>
            <person name="Martin F."/>
        </authorList>
    </citation>
    <scope>NUCLEOTIDE SEQUENCE [LARGE SCALE GENOMIC DNA]</scope>
    <source>
        <strain evidence="4">CRL 75-36-700-3 / race SCCL</strain>
    </source>
</reference>
<dbReference type="STRING" id="418459.E3JQT3"/>
<dbReference type="GeneID" id="10546791"/>
<sequence>MPINSASGSTCTINLLQPNAIPNKLPCREYLHRSTRDPTTGAIQEIVTIESQHASPFEILLDIKPNIYLLNHPTTTRTSSSSNPIKFQDFVYWFHLDGIKIGWTYSIGPGPHLIDVPTISSDDFSSYRALQFAPLNLVDPDDHPDRGSQNAVCEDEKVVKSLGTIRVDIFRANLVREPFRVEDHRHDDAHDLQTTNQMDFSERSKKALLSTTAGLTQHSIPDPSPPPESTWEVDEKEKDPFLQFIFKYKPRAILEAKGTIPRAAGAADSSSRSGKFRHVDVDDDEISIVESKPTTKEEEKITRTLNPLFKTKQKPNLRENPIEIKSDSESEAECKSKSEERAQNQEERKKNKRIKIVNKQIIKKPKTDAKPDRKSKSRSISDRKPVVVDLQGTVFLDLTGSDDDK</sequence>
<dbReference type="VEuPathDB" id="FungiDB:PGTG_00111"/>
<dbReference type="PANTHER" id="PTHR36223:SF5">
    <property type="entry name" value="BETA-LACTAMASE-TYPE TRANSPEPTIDASE FOLD DOMAIN CONTAINING PROTEIN"/>
    <property type="match status" value="1"/>
</dbReference>
<dbReference type="HOGENOM" id="CLU_056789_0_0_1"/>
<evidence type="ECO:0000313" key="4">
    <source>
        <dbReference type="Proteomes" id="UP000008783"/>
    </source>
</evidence>
<dbReference type="Pfam" id="PF25534">
    <property type="entry name" value="DUF7918"/>
    <property type="match status" value="1"/>
</dbReference>
<feature type="region of interest" description="Disordered" evidence="1">
    <location>
        <begin position="214"/>
        <end position="233"/>
    </location>
</feature>
<evidence type="ECO:0000313" key="3">
    <source>
        <dbReference type="EMBL" id="EFP74155.2"/>
    </source>
</evidence>
<dbReference type="InParanoid" id="E3JQT3"/>
<dbReference type="RefSeq" id="XP_003307161.2">
    <property type="nucleotide sequence ID" value="XM_003307113.2"/>
</dbReference>
<accession>E3JQT3</accession>
<feature type="compositionally biased region" description="Basic residues" evidence="1">
    <location>
        <begin position="350"/>
        <end position="364"/>
    </location>
</feature>
<name>E3JQT3_PUCGT</name>
<reference key="1">
    <citation type="submission" date="2007-01" db="EMBL/GenBank/DDBJ databases">
        <title>The Genome Sequence of Puccinia graminis f. sp. tritici Strain CRL 75-36-700-3.</title>
        <authorList>
            <consortium name="The Broad Institute Genome Sequencing Platform"/>
            <person name="Birren B."/>
            <person name="Lander E."/>
            <person name="Galagan J."/>
            <person name="Nusbaum C."/>
            <person name="Devon K."/>
            <person name="Cuomo C."/>
            <person name="Jaffe D."/>
            <person name="Butler J."/>
            <person name="Alvarez P."/>
            <person name="Gnerre S."/>
            <person name="Grabherr M."/>
            <person name="Mauceli E."/>
            <person name="Brockman W."/>
            <person name="Young S."/>
            <person name="LaButti K."/>
            <person name="Sykes S."/>
            <person name="DeCaprio D."/>
            <person name="Crawford M."/>
            <person name="Koehrsen M."/>
            <person name="Engels R."/>
            <person name="Montgomery P."/>
            <person name="Pearson M."/>
            <person name="Howarth C."/>
            <person name="Larson L."/>
            <person name="White J."/>
            <person name="Zeng Q."/>
            <person name="Kodira C."/>
            <person name="Yandava C."/>
            <person name="Alvarado L."/>
            <person name="O'Leary S."/>
            <person name="Szabo L."/>
            <person name="Dean R."/>
            <person name="Schein J."/>
        </authorList>
    </citation>
    <scope>NUCLEOTIDE SEQUENCE</scope>
    <source>
        <strain>CRL 75-36-700-3</strain>
    </source>
</reference>
<dbReference type="EMBL" id="DS178262">
    <property type="protein sequence ID" value="EFP74155.2"/>
    <property type="molecule type" value="Genomic_DNA"/>
</dbReference>
<dbReference type="InterPro" id="IPR057678">
    <property type="entry name" value="DUF7918"/>
</dbReference>
<evidence type="ECO:0000259" key="2">
    <source>
        <dbReference type="Pfam" id="PF25534"/>
    </source>
</evidence>
<feature type="compositionally biased region" description="Basic and acidic residues" evidence="1">
    <location>
        <begin position="365"/>
        <end position="386"/>
    </location>
</feature>
<dbReference type="Proteomes" id="UP000008783">
    <property type="component" value="Unassembled WGS sequence"/>
</dbReference>
<proteinExistence type="predicted"/>
<protein>
    <recommendedName>
        <fullName evidence="2">DUF7918 domain-containing protein</fullName>
    </recommendedName>
</protein>
<feature type="region of interest" description="Disordered" evidence="1">
    <location>
        <begin position="307"/>
        <end position="386"/>
    </location>
</feature>
<dbReference type="KEGG" id="pgr:PGTG_00111"/>
<dbReference type="AlphaFoldDB" id="E3JQT3"/>
<dbReference type="PANTHER" id="PTHR36223">
    <property type="entry name" value="BETA-LACTAMASE-TYPE TRANSPEPTIDASE FOLD DOMAIN CONTAINING PROTEIN"/>
    <property type="match status" value="1"/>
</dbReference>
<keyword evidence="4" id="KW-1185">Reference proteome</keyword>
<feature type="domain" description="DUF7918" evidence="2">
    <location>
        <begin position="122"/>
        <end position="262"/>
    </location>
</feature>
<evidence type="ECO:0000256" key="1">
    <source>
        <dbReference type="SAM" id="MobiDB-lite"/>
    </source>
</evidence>
<feature type="compositionally biased region" description="Basic and acidic residues" evidence="1">
    <location>
        <begin position="316"/>
        <end position="349"/>
    </location>
</feature>